<dbReference type="EMBL" id="FTOV01000002">
    <property type="protein sequence ID" value="SIS72613.1"/>
    <property type="molecule type" value="Genomic_DNA"/>
</dbReference>
<dbReference type="AlphaFoldDB" id="A0A1N7LFP1"/>
<dbReference type="GO" id="GO:0004519">
    <property type="term" value="F:endonuclease activity"/>
    <property type="evidence" value="ECO:0007669"/>
    <property type="project" value="UniProtKB-KW"/>
</dbReference>
<keyword evidence="1" id="KW-0255">Endonuclease</keyword>
<keyword evidence="1" id="KW-0378">Hydrolase</keyword>
<dbReference type="GO" id="GO:0006281">
    <property type="term" value="P:DNA repair"/>
    <property type="evidence" value="ECO:0007669"/>
    <property type="project" value="InterPro"/>
</dbReference>
<accession>A0A1N7LFP1</accession>
<gene>
    <name evidence="1" type="ORF">SAMN05421785_102203</name>
</gene>
<evidence type="ECO:0000313" key="1">
    <source>
        <dbReference type="EMBL" id="SIS72613.1"/>
    </source>
</evidence>
<reference evidence="1 2" key="1">
    <citation type="submission" date="2017-01" db="EMBL/GenBank/DDBJ databases">
        <authorList>
            <person name="Mah S.A."/>
            <person name="Swanson W.J."/>
            <person name="Moy G.W."/>
            <person name="Vacquier V.D."/>
        </authorList>
    </citation>
    <scope>NUCLEOTIDE SEQUENCE [LARGE SCALE GENOMIC DNA]</scope>
    <source>
        <strain evidence="1 2">DSM 18014</strain>
    </source>
</reference>
<sequence length="149" mass="17195">MNLKLKILGTPQPKQSVRSRVARTKNNKVYVQHYQTAEVKRNEKNIAYDVKSQLPAGFAPYSGAIHVKKLLYVFAPQKNWPKYKLKELEQGKVFYKDVKPDLTDNLNKPLFDALQGIVFLNDSQICKISNVEKIYGLVPRIEIEFETLN</sequence>
<dbReference type="GO" id="GO:0006310">
    <property type="term" value="P:DNA recombination"/>
    <property type="evidence" value="ECO:0007669"/>
    <property type="project" value="InterPro"/>
</dbReference>
<dbReference type="InterPro" id="IPR036614">
    <property type="entry name" value="RusA-like_sf"/>
</dbReference>
<dbReference type="STRING" id="373672.SAMN05421785_102203"/>
<dbReference type="Pfam" id="PF05866">
    <property type="entry name" value="RusA"/>
    <property type="match status" value="1"/>
</dbReference>
<dbReference type="RefSeq" id="WP_027380888.1">
    <property type="nucleotide sequence ID" value="NZ_FTOV01000002.1"/>
</dbReference>
<dbReference type="OrthoDB" id="1261492at2"/>
<dbReference type="GO" id="GO:0000287">
    <property type="term" value="F:magnesium ion binding"/>
    <property type="evidence" value="ECO:0007669"/>
    <property type="project" value="InterPro"/>
</dbReference>
<dbReference type="InterPro" id="IPR008822">
    <property type="entry name" value="Endonuclease_RusA-like"/>
</dbReference>
<keyword evidence="1" id="KW-0540">Nuclease</keyword>
<organism evidence="1 2">
    <name type="scientific">Chryseobacterium gambrini</name>
    <dbReference type="NCBI Taxonomy" id="373672"/>
    <lineage>
        <taxon>Bacteria</taxon>
        <taxon>Pseudomonadati</taxon>
        <taxon>Bacteroidota</taxon>
        <taxon>Flavobacteriia</taxon>
        <taxon>Flavobacteriales</taxon>
        <taxon>Weeksellaceae</taxon>
        <taxon>Chryseobacterium group</taxon>
        <taxon>Chryseobacterium</taxon>
    </lineage>
</organism>
<dbReference type="Gene3D" id="3.30.1330.70">
    <property type="entry name" value="Holliday junction resolvase RusA"/>
    <property type="match status" value="1"/>
</dbReference>
<evidence type="ECO:0000313" key="2">
    <source>
        <dbReference type="Proteomes" id="UP000185781"/>
    </source>
</evidence>
<proteinExistence type="predicted"/>
<protein>
    <submittedName>
        <fullName evidence="1">Holliday junction resolvase RusA (Prophage-encoded endonuclease)</fullName>
    </submittedName>
</protein>
<dbReference type="SUPFAM" id="SSF103084">
    <property type="entry name" value="Holliday junction resolvase RusA"/>
    <property type="match status" value="1"/>
</dbReference>
<name>A0A1N7LFP1_9FLAO</name>
<dbReference type="Proteomes" id="UP000185781">
    <property type="component" value="Unassembled WGS sequence"/>
</dbReference>